<dbReference type="Gene3D" id="3.40.470.10">
    <property type="entry name" value="Uracil-DNA glycosylase-like domain"/>
    <property type="match status" value="1"/>
</dbReference>
<evidence type="ECO:0000256" key="1">
    <source>
        <dbReference type="ARBA" id="ARBA00022763"/>
    </source>
</evidence>
<dbReference type="RefSeq" id="WP_198882823.1">
    <property type="nucleotide sequence ID" value="NZ_JAEKJA010000011.1"/>
</dbReference>
<dbReference type="GO" id="GO:0004844">
    <property type="term" value="F:uracil DNA N-glycosylase activity"/>
    <property type="evidence" value="ECO:0007669"/>
    <property type="project" value="TreeGrafter"/>
</dbReference>
<keyword evidence="1" id="KW-0227">DNA damage</keyword>
<organism evidence="5 6">
    <name type="scientific">Acuticoccus mangrovi</name>
    <dbReference type="NCBI Taxonomy" id="2796142"/>
    <lineage>
        <taxon>Bacteria</taxon>
        <taxon>Pseudomonadati</taxon>
        <taxon>Pseudomonadota</taxon>
        <taxon>Alphaproteobacteria</taxon>
        <taxon>Hyphomicrobiales</taxon>
        <taxon>Amorphaceae</taxon>
        <taxon>Acuticoccus</taxon>
    </lineage>
</organism>
<dbReference type="Proteomes" id="UP000609531">
    <property type="component" value="Unassembled WGS sequence"/>
</dbReference>
<dbReference type="GO" id="GO:0006285">
    <property type="term" value="P:base-excision repair, AP site formation"/>
    <property type="evidence" value="ECO:0007669"/>
    <property type="project" value="InterPro"/>
</dbReference>
<dbReference type="PANTHER" id="PTHR12159">
    <property type="entry name" value="G/T AND G/U MISMATCH-SPECIFIC DNA GLYCOSYLASE"/>
    <property type="match status" value="1"/>
</dbReference>
<dbReference type="EMBL" id="JAEKJA010000011">
    <property type="protein sequence ID" value="MBJ3776931.1"/>
    <property type="molecule type" value="Genomic_DNA"/>
</dbReference>
<evidence type="ECO:0000259" key="4">
    <source>
        <dbReference type="Pfam" id="PF03167"/>
    </source>
</evidence>
<sequence>MSDIEGMKFGALPPGHVPDLLAPGLRLVFCGTALGRVSAKRRAYYAHPGNLFWRALHDTGLTPTRFRPEDWPHLVEHGIGLTDVVKSHFGNDAELPVEAFDGEALRAKILRYRPHVVAFTSKKAASAVLERPTGRIPLGFQAEIIGDTRLYVLTSPSGQARGYWDLAVWQRLADAVSPAAGVLPGPAG</sequence>
<dbReference type="Pfam" id="PF03167">
    <property type="entry name" value="UDG"/>
    <property type="match status" value="1"/>
</dbReference>
<dbReference type="InterPro" id="IPR005122">
    <property type="entry name" value="Uracil-DNA_glycosylase-like"/>
</dbReference>
<evidence type="ECO:0000256" key="2">
    <source>
        <dbReference type="ARBA" id="ARBA00022801"/>
    </source>
</evidence>
<feature type="domain" description="Uracil-DNA glycosylase-like" evidence="4">
    <location>
        <begin position="19"/>
        <end position="163"/>
    </location>
</feature>
<dbReference type="CDD" id="cd10028">
    <property type="entry name" value="UDG-F2_TDG_MUG"/>
    <property type="match status" value="1"/>
</dbReference>
<dbReference type="GO" id="GO:0008263">
    <property type="term" value="F:pyrimidine-specific mismatch base pair DNA N-glycosylase activity"/>
    <property type="evidence" value="ECO:0007669"/>
    <property type="project" value="TreeGrafter"/>
</dbReference>
<dbReference type="PANTHER" id="PTHR12159:SF9">
    <property type="entry name" value="G_T MISMATCH-SPECIFIC THYMINE DNA GLYCOSYLASE"/>
    <property type="match status" value="1"/>
</dbReference>
<evidence type="ECO:0000313" key="6">
    <source>
        <dbReference type="Proteomes" id="UP000609531"/>
    </source>
</evidence>
<reference evidence="5" key="1">
    <citation type="submission" date="2020-12" db="EMBL/GenBank/DDBJ databases">
        <title>Bacterial taxonomy.</title>
        <authorList>
            <person name="Pan X."/>
        </authorList>
    </citation>
    <scope>NUCLEOTIDE SEQUENCE</scope>
    <source>
        <strain evidence="5">B2012</strain>
    </source>
</reference>
<accession>A0A934IQN3</accession>
<dbReference type="SUPFAM" id="SSF52141">
    <property type="entry name" value="Uracil-DNA glycosylase-like"/>
    <property type="match status" value="1"/>
</dbReference>
<proteinExistence type="predicted"/>
<protein>
    <submittedName>
        <fullName evidence="5">Mismatch-specific DNA-glycosylase</fullName>
    </submittedName>
</protein>
<keyword evidence="6" id="KW-1185">Reference proteome</keyword>
<dbReference type="AlphaFoldDB" id="A0A934IQN3"/>
<gene>
    <name evidence="5" type="ORF">JCR33_14590</name>
</gene>
<evidence type="ECO:0000256" key="3">
    <source>
        <dbReference type="ARBA" id="ARBA00023204"/>
    </source>
</evidence>
<keyword evidence="2" id="KW-0378">Hydrolase</keyword>
<dbReference type="InterPro" id="IPR036895">
    <property type="entry name" value="Uracil-DNA_glycosylase-like_sf"/>
</dbReference>
<keyword evidence="3" id="KW-0234">DNA repair</keyword>
<comment type="caution">
    <text evidence="5">The sequence shown here is derived from an EMBL/GenBank/DDBJ whole genome shotgun (WGS) entry which is preliminary data.</text>
</comment>
<evidence type="ECO:0000313" key="5">
    <source>
        <dbReference type="EMBL" id="MBJ3776931.1"/>
    </source>
</evidence>
<name>A0A934IQN3_9HYPH</name>
<dbReference type="InterPro" id="IPR015637">
    <property type="entry name" value="MUG/TDG"/>
</dbReference>